<keyword evidence="3" id="KW-1185">Reference proteome</keyword>
<reference evidence="2 3" key="1">
    <citation type="submission" date="2023-01" db="EMBL/GenBank/DDBJ databases">
        <title>Analysis of 21 Apiospora genomes using comparative genomics revels a genus with tremendous synthesis potential of carbohydrate active enzymes and secondary metabolites.</title>
        <authorList>
            <person name="Sorensen T."/>
        </authorList>
    </citation>
    <scope>NUCLEOTIDE SEQUENCE [LARGE SCALE GENOMIC DNA]</scope>
    <source>
        <strain evidence="2 3">CBS 83171</strain>
    </source>
</reference>
<evidence type="ECO:0000256" key="1">
    <source>
        <dbReference type="SAM" id="MobiDB-lite"/>
    </source>
</evidence>
<gene>
    <name evidence="2" type="ORF">PG996_015554</name>
</gene>
<accession>A0ABR1TLG1</accession>
<dbReference type="Proteomes" id="UP001446871">
    <property type="component" value="Unassembled WGS sequence"/>
</dbReference>
<feature type="compositionally biased region" description="Low complexity" evidence="1">
    <location>
        <begin position="108"/>
        <end position="119"/>
    </location>
</feature>
<dbReference type="EMBL" id="JAQQWM010000009">
    <property type="protein sequence ID" value="KAK8047490.1"/>
    <property type="molecule type" value="Genomic_DNA"/>
</dbReference>
<feature type="region of interest" description="Disordered" evidence="1">
    <location>
        <begin position="1"/>
        <end position="138"/>
    </location>
</feature>
<evidence type="ECO:0000313" key="2">
    <source>
        <dbReference type="EMBL" id="KAK8047490.1"/>
    </source>
</evidence>
<protein>
    <submittedName>
        <fullName evidence="2">Uncharacterized protein</fullName>
    </submittedName>
</protein>
<feature type="compositionally biased region" description="Low complexity" evidence="1">
    <location>
        <begin position="47"/>
        <end position="56"/>
    </location>
</feature>
<comment type="caution">
    <text evidence="2">The sequence shown here is derived from an EMBL/GenBank/DDBJ whole genome shotgun (WGS) entry which is preliminary data.</text>
</comment>
<sequence length="169" mass="19186">MRNRPYSMSGGHASVRSSNHHDMVNRRHSAAPSRGPTPRQRTYSAYRPPSRQQQPQVVYAPSQTPVAPRPLRPEQTAPPDWIHDNFDSDPVQGEQQTYYESYDRHDPSPVLEEPSSVPSPRRPKSPQSFGQILKSAPPRQDAQFLGAAFLWKPRRAGCQRRLSWPRLGG</sequence>
<evidence type="ECO:0000313" key="3">
    <source>
        <dbReference type="Proteomes" id="UP001446871"/>
    </source>
</evidence>
<organism evidence="2 3">
    <name type="scientific">Apiospora saccharicola</name>
    <dbReference type="NCBI Taxonomy" id="335842"/>
    <lineage>
        <taxon>Eukaryota</taxon>
        <taxon>Fungi</taxon>
        <taxon>Dikarya</taxon>
        <taxon>Ascomycota</taxon>
        <taxon>Pezizomycotina</taxon>
        <taxon>Sordariomycetes</taxon>
        <taxon>Xylariomycetidae</taxon>
        <taxon>Amphisphaeriales</taxon>
        <taxon>Apiosporaceae</taxon>
        <taxon>Apiospora</taxon>
    </lineage>
</organism>
<name>A0ABR1TLG1_9PEZI</name>
<proteinExistence type="predicted"/>